<dbReference type="EMBL" id="FOMG01000016">
    <property type="protein sequence ID" value="SFD00386.1"/>
    <property type="molecule type" value="Genomic_DNA"/>
</dbReference>
<evidence type="ECO:0000256" key="1">
    <source>
        <dbReference type="SAM" id="Phobius"/>
    </source>
</evidence>
<reference evidence="2 3" key="1">
    <citation type="submission" date="2016-10" db="EMBL/GenBank/DDBJ databases">
        <authorList>
            <person name="de Groot N.N."/>
        </authorList>
    </citation>
    <scope>NUCLEOTIDE SEQUENCE [LARGE SCALE GENOMIC DNA]</scope>
    <source>
        <strain evidence="2 3">DSM 12992</strain>
    </source>
</reference>
<keyword evidence="1" id="KW-1133">Transmembrane helix</keyword>
<proteinExistence type="predicted"/>
<feature type="transmembrane region" description="Helical" evidence="1">
    <location>
        <begin position="151"/>
        <end position="172"/>
    </location>
</feature>
<dbReference type="STRING" id="119641.SAMN05421842_11666"/>
<keyword evidence="3" id="KW-1185">Reference proteome</keyword>
<evidence type="ECO:0000313" key="2">
    <source>
        <dbReference type="EMBL" id="SFD00386.1"/>
    </source>
</evidence>
<name>A0A1I1NSJ2_9CLOT</name>
<dbReference type="InterPro" id="IPR030949">
    <property type="entry name" value="ECF_S_folate_fam"/>
</dbReference>
<dbReference type="NCBIfam" id="TIGR04518">
    <property type="entry name" value="ECF_S_folT_fam"/>
    <property type="match status" value="1"/>
</dbReference>
<feature type="transmembrane region" description="Helical" evidence="1">
    <location>
        <begin position="85"/>
        <end position="104"/>
    </location>
</feature>
<organism evidence="2 3">
    <name type="scientific">Clostridium uliginosum</name>
    <dbReference type="NCBI Taxonomy" id="119641"/>
    <lineage>
        <taxon>Bacteria</taxon>
        <taxon>Bacillati</taxon>
        <taxon>Bacillota</taxon>
        <taxon>Clostridia</taxon>
        <taxon>Eubacteriales</taxon>
        <taxon>Clostridiaceae</taxon>
        <taxon>Clostridium</taxon>
    </lineage>
</organism>
<dbReference type="AlphaFoldDB" id="A0A1I1NSJ2"/>
<feature type="transmembrane region" description="Helical" evidence="1">
    <location>
        <begin position="20"/>
        <end position="39"/>
    </location>
</feature>
<dbReference type="GO" id="GO:0022857">
    <property type="term" value="F:transmembrane transporter activity"/>
    <property type="evidence" value="ECO:0007669"/>
    <property type="project" value="InterPro"/>
</dbReference>
<dbReference type="Gene3D" id="1.10.1760.20">
    <property type="match status" value="1"/>
</dbReference>
<keyword evidence="1" id="KW-0472">Membrane</keyword>
<protein>
    <submittedName>
        <fullName evidence="2">ECF transporter S component, folate family</fullName>
    </submittedName>
</protein>
<dbReference type="Proteomes" id="UP000199263">
    <property type="component" value="Unassembled WGS sequence"/>
</dbReference>
<dbReference type="InterPro" id="IPR024529">
    <property type="entry name" value="ECF_trnsprt_substrate-spec"/>
</dbReference>
<dbReference type="Pfam" id="PF12822">
    <property type="entry name" value="ECF_trnsprt"/>
    <property type="match status" value="1"/>
</dbReference>
<evidence type="ECO:0000313" key="3">
    <source>
        <dbReference type="Proteomes" id="UP000199263"/>
    </source>
</evidence>
<dbReference type="RefSeq" id="WP_090091733.1">
    <property type="nucleotide sequence ID" value="NZ_FOMG01000016.1"/>
</dbReference>
<gene>
    <name evidence="2" type="ORF">SAMN05421842_11666</name>
</gene>
<feature type="transmembrane region" description="Helical" evidence="1">
    <location>
        <begin position="116"/>
        <end position="139"/>
    </location>
</feature>
<dbReference type="OrthoDB" id="4624at2"/>
<accession>A0A1I1NSJ2</accession>
<sequence>MKNFCTLVLSSSKELKNVRNLVTAALLITIKLILDLFTIQLTPFLHISFEFLASVTISMLFGPVVGSTCGGLSDVINYVINPKGAFFVGFTLSAMISGIIYGTILYRKKITVTRCAIANILSVVLVDIMLNTFWLTIIGGKGFYALLPIRAIKNIIMIPINVTMIYFVLNLVNKVRRDNF</sequence>
<keyword evidence="1" id="KW-0812">Transmembrane</keyword>